<evidence type="ECO:0000313" key="4">
    <source>
        <dbReference type="Proteomes" id="UP000001353"/>
    </source>
</evidence>
<keyword evidence="1" id="KW-0472">Membrane</keyword>
<protein>
    <recommendedName>
        <fullName evidence="2">DUF2061 domain-containing protein</fullName>
    </recommendedName>
</protein>
<feature type="transmembrane region" description="Helical" evidence="1">
    <location>
        <begin position="35"/>
        <end position="53"/>
    </location>
</feature>
<organism evidence="3 4">
    <name type="scientific">Roseobacter litoralis (strain ATCC 49566 / DSM 6996 / JCM 21268 / NBRC 15278 / OCh 149)</name>
    <dbReference type="NCBI Taxonomy" id="391595"/>
    <lineage>
        <taxon>Bacteria</taxon>
        <taxon>Pseudomonadati</taxon>
        <taxon>Pseudomonadota</taxon>
        <taxon>Alphaproteobacteria</taxon>
        <taxon>Rhodobacterales</taxon>
        <taxon>Roseobacteraceae</taxon>
        <taxon>Roseobacter</taxon>
    </lineage>
</organism>
<dbReference type="RefSeq" id="WP_013961081.1">
    <property type="nucleotide sequence ID" value="NC_015730.1"/>
</dbReference>
<feature type="domain" description="DUF2061" evidence="2">
    <location>
        <begin position="9"/>
        <end position="59"/>
    </location>
</feature>
<proteinExistence type="predicted"/>
<name>F7ZBV1_ROSLO</name>
<evidence type="ECO:0000256" key="1">
    <source>
        <dbReference type="SAM" id="Phobius"/>
    </source>
</evidence>
<dbReference type="STRING" id="391595.RLO149_c011390"/>
<dbReference type="Proteomes" id="UP000001353">
    <property type="component" value="Chromosome"/>
</dbReference>
<gene>
    <name evidence="3" type="ordered locus">RLO149_c011390</name>
</gene>
<dbReference type="InterPro" id="IPR018638">
    <property type="entry name" value="DUF2061_membrane"/>
</dbReference>
<dbReference type="eggNOG" id="COG3205">
    <property type="taxonomic scope" value="Bacteria"/>
</dbReference>
<keyword evidence="1" id="KW-1133">Transmembrane helix</keyword>
<dbReference type="HOGENOM" id="CLU_160691_3_3_5"/>
<dbReference type="OrthoDB" id="197461at2"/>
<dbReference type="Pfam" id="PF09834">
    <property type="entry name" value="DUF2061"/>
    <property type="match status" value="1"/>
</dbReference>
<keyword evidence="1" id="KW-0812">Transmembrane</keyword>
<sequence length="73" mass="7861">MDTKIRLLTKAVTWQVAGFFTMMLIGFMFTGSVAASGGIAFAGSVAGFLAYFVHEILWSKVAWGRGGVPAMKR</sequence>
<feature type="transmembrane region" description="Helical" evidence="1">
    <location>
        <begin position="12"/>
        <end position="29"/>
    </location>
</feature>
<evidence type="ECO:0000313" key="3">
    <source>
        <dbReference type="EMBL" id="AEI93143.1"/>
    </source>
</evidence>
<keyword evidence="4" id="KW-1185">Reference proteome</keyword>
<accession>F7ZBV1</accession>
<dbReference type="EMBL" id="CP002623">
    <property type="protein sequence ID" value="AEI93143.1"/>
    <property type="molecule type" value="Genomic_DNA"/>
</dbReference>
<reference evidence="3 4" key="1">
    <citation type="journal article" date="2011" name="BMC Genomics">
        <title>Comparative genome analysis and genome-guided physiological analysis of Roseobacter litoralis.</title>
        <authorList>
            <person name="Kalhoefer D."/>
            <person name="Thole S."/>
            <person name="Voget S."/>
            <person name="Lehmann R."/>
            <person name="Liesegang H."/>
            <person name="Wollher A."/>
            <person name="Daniel R."/>
            <person name="Simon M."/>
            <person name="Brinkhoff T."/>
        </authorList>
    </citation>
    <scope>NUCLEOTIDE SEQUENCE [LARGE SCALE GENOMIC DNA]</scope>
    <source>
        <strain evidence="4">ATCC 49566 / DSM 6996 / JCM 21268 / NBRC 15278 / OCh 149</strain>
    </source>
</reference>
<evidence type="ECO:0000259" key="2">
    <source>
        <dbReference type="Pfam" id="PF09834"/>
    </source>
</evidence>
<dbReference type="AlphaFoldDB" id="F7ZBV1"/>
<dbReference type="KEGG" id="rli:RLO149_c011390"/>